<evidence type="ECO:0000313" key="1">
    <source>
        <dbReference type="EMBL" id="KAI3751878.1"/>
    </source>
</evidence>
<reference evidence="2" key="1">
    <citation type="journal article" date="2022" name="Mol. Ecol. Resour.">
        <title>The genomes of chicory, endive, great burdock and yacon provide insights into Asteraceae palaeo-polyploidization history and plant inulin production.</title>
        <authorList>
            <person name="Fan W."/>
            <person name="Wang S."/>
            <person name="Wang H."/>
            <person name="Wang A."/>
            <person name="Jiang F."/>
            <person name="Liu H."/>
            <person name="Zhao H."/>
            <person name="Xu D."/>
            <person name="Zhang Y."/>
        </authorList>
    </citation>
    <scope>NUCLEOTIDE SEQUENCE [LARGE SCALE GENOMIC DNA]</scope>
    <source>
        <strain evidence="2">cv. Punajuju</strain>
    </source>
</reference>
<dbReference type="Proteomes" id="UP001055811">
    <property type="component" value="Linkage Group LG04"/>
</dbReference>
<proteinExistence type="predicted"/>
<protein>
    <submittedName>
        <fullName evidence="1">Uncharacterized protein</fullName>
    </submittedName>
</protein>
<gene>
    <name evidence="1" type="ORF">L2E82_22969</name>
</gene>
<comment type="caution">
    <text evidence="1">The sequence shown here is derived from an EMBL/GenBank/DDBJ whole genome shotgun (WGS) entry which is preliminary data.</text>
</comment>
<organism evidence="1 2">
    <name type="scientific">Cichorium intybus</name>
    <name type="common">Chicory</name>
    <dbReference type="NCBI Taxonomy" id="13427"/>
    <lineage>
        <taxon>Eukaryota</taxon>
        <taxon>Viridiplantae</taxon>
        <taxon>Streptophyta</taxon>
        <taxon>Embryophyta</taxon>
        <taxon>Tracheophyta</taxon>
        <taxon>Spermatophyta</taxon>
        <taxon>Magnoliopsida</taxon>
        <taxon>eudicotyledons</taxon>
        <taxon>Gunneridae</taxon>
        <taxon>Pentapetalae</taxon>
        <taxon>asterids</taxon>
        <taxon>campanulids</taxon>
        <taxon>Asterales</taxon>
        <taxon>Asteraceae</taxon>
        <taxon>Cichorioideae</taxon>
        <taxon>Cichorieae</taxon>
        <taxon>Cichoriinae</taxon>
        <taxon>Cichorium</taxon>
    </lineage>
</organism>
<name>A0ACB9DZY4_CICIN</name>
<sequence length="148" mass="17379">MNTDDLRRNVTLLFDSWKTDSWFRYCWDLIQVMASCNVHRLTQFWSTSNEYLLTVVQFPLYSPISFTEKATVTLIRICMNHPYCIDCMFGFFALRNSLVDKDMRRMDLMADSVKLIDECLRNSYSNSGSNSSMNSTKSILTYFITHDL</sequence>
<keyword evidence="2" id="KW-1185">Reference proteome</keyword>
<accession>A0ACB9DZY4</accession>
<dbReference type="EMBL" id="CM042012">
    <property type="protein sequence ID" value="KAI3751878.1"/>
    <property type="molecule type" value="Genomic_DNA"/>
</dbReference>
<reference evidence="1 2" key="2">
    <citation type="journal article" date="2022" name="Mol. Ecol. Resour.">
        <title>The genomes of chicory, endive, great burdock and yacon provide insights into Asteraceae paleo-polyploidization history and plant inulin production.</title>
        <authorList>
            <person name="Fan W."/>
            <person name="Wang S."/>
            <person name="Wang H."/>
            <person name="Wang A."/>
            <person name="Jiang F."/>
            <person name="Liu H."/>
            <person name="Zhao H."/>
            <person name="Xu D."/>
            <person name="Zhang Y."/>
        </authorList>
    </citation>
    <scope>NUCLEOTIDE SEQUENCE [LARGE SCALE GENOMIC DNA]</scope>
    <source>
        <strain evidence="2">cv. Punajuju</strain>
        <tissue evidence="1">Leaves</tissue>
    </source>
</reference>
<evidence type="ECO:0000313" key="2">
    <source>
        <dbReference type="Proteomes" id="UP001055811"/>
    </source>
</evidence>